<dbReference type="InterPro" id="IPR007227">
    <property type="entry name" value="Cell_shape_determining_MreD"/>
</dbReference>
<dbReference type="AlphaFoldDB" id="A0A7I8D1S0"/>
<protein>
    <recommendedName>
        <fullName evidence="11">Rod shape-determining protein MreD</fullName>
    </recommendedName>
</protein>
<evidence type="ECO:0000256" key="7">
    <source>
        <dbReference type="ARBA" id="ARBA00023136"/>
    </source>
</evidence>
<feature type="transmembrane region" description="Helical" evidence="8">
    <location>
        <begin position="147"/>
        <end position="165"/>
    </location>
</feature>
<evidence type="ECO:0000313" key="10">
    <source>
        <dbReference type="Proteomes" id="UP000593890"/>
    </source>
</evidence>
<dbReference type="EMBL" id="AP023321">
    <property type="protein sequence ID" value="BCI59389.1"/>
    <property type="molecule type" value="Genomic_DNA"/>
</dbReference>
<keyword evidence="7 8" id="KW-0472">Membrane</keyword>
<evidence type="ECO:0000256" key="1">
    <source>
        <dbReference type="ARBA" id="ARBA00004651"/>
    </source>
</evidence>
<dbReference type="GO" id="GO:0005886">
    <property type="term" value="C:plasma membrane"/>
    <property type="evidence" value="ECO:0007669"/>
    <property type="project" value="UniProtKB-SubCell"/>
</dbReference>
<keyword evidence="4 8" id="KW-0812">Transmembrane</keyword>
<reference evidence="10" key="1">
    <citation type="submission" date="2020-07" db="EMBL/GenBank/DDBJ databases">
        <title>Complete genome sequencing of Clostridia bacterium strain 12CBH8.</title>
        <authorList>
            <person name="Sakamoto M."/>
            <person name="Murakami T."/>
            <person name="Mori H."/>
        </authorList>
    </citation>
    <scope>NUCLEOTIDE SEQUENCE [LARGE SCALE GENOMIC DNA]</scope>
    <source>
        <strain evidence="10">12CBH8</strain>
    </source>
</reference>
<evidence type="ECO:0000256" key="8">
    <source>
        <dbReference type="SAM" id="Phobius"/>
    </source>
</evidence>
<evidence type="ECO:0000256" key="5">
    <source>
        <dbReference type="ARBA" id="ARBA00022960"/>
    </source>
</evidence>
<evidence type="ECO:0000256" key="3">
    <source>
        <dbReference type="ARBA" id="ARBA00022475"/>
    </source>
</evidence>
<feature type="transmembrane region" description="Helical" evidence="8">
    <location>
        <begin position="12"/>
        <end position="35"/>
    </location>
</feature>
<dbReference type="KEGG" id="sman:C12CBH8_00280"/>
<keyword evidence="10" id="KW-1185">Reference proteome</keyword>
<evidence type="ECO:0000313" key="9">
    <source>
        <dbReference type="EMBL" id="BCI59389.1"/>
    </source>
</evidence>
<dbReference type="NCBIfam" id="TIGR03426">
    <property type="entry name" value="shape_MreD"/>
    <property type="match status" value="1"/>
</dbReference>
<feature type="transmembrane region" description="Helical" evidence="8">
    <location>
        <begin position="108"/>
        <end position="127"/>
    </location>
</feature>
<dbReference type="Pfam" id="PF04093">
    <property type="entry name" value="MreD"/>
    <property type="match status" value="1"/>
</dbReference>
<comment type="similarity">
    <text evidence="2">Belongs to the MreD family.</text>
</comment>
<name>A0A7I8D1S0_9FIRM</name>
<gene>
    <name evidence="9" type="ORF">C12CBH8_00280</name>
</gene>
<proteinExistence type="inferred from homology"/>
<dbReference type="RefSeq" id="WP_215533310.1">
    <property type="nucleotide sequence ID" value="NZ_AP023321.1"/>
</dbReference>
<feature type="transmembrane region" description="Helical" evidence="8">
    <location>
        <begin position="81"/>
        <end position="101"/>
    </location>
</feature>
<dbReference type="GO" id="GO:0008360">
    <property type="term" value="P:regulation of cell shape"/>
    <property type="evidence" value="ECO:0007669"/>
    <property type="project" value="UniProtKB-KW"/>
</dbReference>
<comment type="subcellular location">
    <subcellularLocation>
        <location evidence="1">Cell membrane</location>
        <topology evidence="1">Multi-pass membrane protein</topology>
    </subcellularLocation>
</comment>
<accession>A0A7I8D1S0</accession>
<sequence length="179" mass="20183">MKAKRRTLTVKWIVYILYFLLLFTLQQTPGALPVIMGVRPSLLLPAVVCVALYDHELFGAVFGIIAGVLWDLNSISRPFGYSALLLMAIGCLCGLLVTFFMRNNFFTALLLTIPAIAVYEGITWFIFTFLMGEPDSVGILLHYTLPRAVYSLAVMPILYAIQFLLHRCFRKRLISAEEV</sequence>
<evidence type="ECO:0000256" key="4">
    <source>
        <dbReference type="ARBA" id="ARBA00022692"/>
    </source>
</evidence>
<organism evidence="9 10">
    <name type="scientific">Solibaculum mannosilyticum</name>
    <dbReference type="NCBI Taxonomy" id="2780922"/>
    <lineage>
        <taxon>Bacteria</taxon>
        <taxon>Bacillati</taxon>
        <taxon>Bacillota</taxon>
        <taxon>Clostridia</taxon>
        <taxon>Eubacteriales</taxon>
        <taxon>Oscillospiraceae</taxon>
        <taxon>Solibaculum</taxon>
    </lineage>
</organism>
<keyword evidence="5" id="KW-0133">Cell shape</keyword>
<dbReference type="Proteomes" id="UP000593890">
    <property type="component" value="Chromosome"/>
</dbReference>
<evidence type="ECO:0008006" key="11">
    <source>
        <dbReference type="Google" id="ProtNLM"/>
    </source>
</evidence>
<keyword evidence="3" id="KW-1003">Cell membrane</keyword>
<evidence type="ECO:0000256" key="2">
    <source>
        <dbReference type="ARBA" id="ARBA00007776"/>
    </source>
</evidence>
<evidence type="ECO:0000256" key="6">
    <source>
        <dbReference type="ARBA" id="ARBA00022989"/>
    </source>
</evidence>
<keyword evidence="6 8" id="KW-1133">Transmembrane helix</keyword>